<evidence type="ECO:0000313" key="3">
    <source>
        <dbReference type="EMBL" id="MBM0104334.1"/>
    </source>
</evidence>
<dbReference type="Proteomes" id="UP000661077">
    <property type="component" value="Unassembled WGS sequence"/>
</dbReference>
<keyword evidence="1" id="KW-1133">Transmembrane helix</keyword>
<dbReference type="InterPro" id="IPR050640">
    <property type="entry name" value="Bact_2-comp_sensor_kinase"/>
</dbReference>
<feature type="transmembrane region" description="Helical" evidence="1">
    <location>
        <begin position="61"/>
        <end position="82"/>
    </location>
</feature>
<dbReference type="PANTHER" id="PTHR34220:SF7">
    <property type="entry name" value="SENSOR HISTIDINE KINASE YPDA"/>
    <property type="match status" value="1"/>
</dbReference>
<dbReference type="SUPFAM" id="SSF55874">
    <property type="entry name" value="ATPase domain of HSP90 chaperone/DNA topoisomerase II/histidine kinase"/>
    <property type="match status" value="1"/>
</dbReference>
<feature type="transmembrane region" description="Helical" evidence="1">
    <location>
        <begin position="21"/>
        <end position="49"/>
    </location>
</feature>
<dbReference type="EMBL" id="JAEVLS010000001">
    <property type="protein sequence ID" value="MBM0104334.1"/>
    <property type="molecule type" value="Genomic_DNA"/>
</dbReference>
<protein>
    <submittedName>
        <fullName evidence="3">Sensor histidine kinase</fullName>
    </submittedName>
</protein>
<dbReference type="RefSeq" id="WP_203166288.1">
    <property type="nucleotide sequence ID" value="NZ_JAEVLS010000001.1"/>
</dbReference>
<evidence type="ECO:0000313" key="4">
    <source>
        <dbReference type="Proteomes" id="UP000661077"/>
    </source>
</evidence>
<dbReference type="Pfam" id="PF06580">
    <property type="entry name" value="His_kinase"/>
    <property type="match status" value="1"/>
</dbReference>
<dbReference type="PANTHER" id="PTHR34220">
    <property type="entry name" value="SENSOR HISTIDINE KINASE YPDA"/>
    <property type="match status" value="1"/>
</dbReference>
<organism evidence="3 4">
    <name type="scientific">Steroidobacter gossypii</name>
    <dbReference type="NCBI Taxonomy" id="2805490"/>
    <lineage>
        <taxon>Bacteria</taxon>
        <taxon>Pseudomonadati</taxon>
        <taxon>Pseudomonadota</taxon>
        <taxon>Gammaproteobacteria</taxon>
        <taxon>Steroidobacterales</taxon>
        <taxon>Steroidobacteraceae</taxon>
        <taxon>Steroidobacter</taxon>
    </lineage>
</organism>
<feature type="domain" description="Signal transduction histidine kinase internal region" evidence="2">
    <location>
        <begin position="174"/>
        <end position="252"/>
    </location>
</feature>
<gene>
    <name evidence="3" type="ORF">JM946_06230</name>
</gene>
<feature type="transmembrane region" description="Helical" evidence="1">
    <location>
        <begin position="94"/>
        <end position="120"/>
    </location>
</feature>
<dbReference type="GO" id="GO:0016301">
    <property type="term" value="F:kinase activity"/>
    <property type="evidence" value="ECO:0007669"/>
    <property type="project" value="UniProtKB-KW"/>
</dbReference>
<comment type="caution">
    <text evidence="3">The sequence shown here is derived from an EMBL/GenBank/DDBJ whole genome shotgun (WGS) entry which is preliminary data.</text>
</comment>
<name>A0ABS1WTM3_9GAMM</name>
<dbReference type="InterPro" id="IPR010559">
    <property type="entry name" value="Sig_transdc_His_kin_internal"/>
</dbReference>
<keyword evidence="1" id="KW-0812">Transmembrane</keyword>
<keyword evidence="3" id="KW-0808">Transferase</keyword>
<sequence>MAASASDNRVPSPPATKAPTFFLPDFCASPAVFAVVLIAELVALVIALARQALHENFWADLAGSSLFLLWIGLTCAAVLCRARPWLQTMRASRAAMIAVALLVATIGLVSEVVFQVGQFVTGNLGEDGPGFFPRQHAGFVLRNIGVGFIVSALALRYFYVSAEWKRSIEQEALARIRALQARIRPHFLFNSMNTIAALTRSSPERAEQAVEDLADLFRASLSDASARISLKDELEIARTHQRIEQLRLGDRLTVHWDVDDLPMRAMVPSLIVQPLLENAVYHGVETLPRGGEVSIVGRRQNDQVHIEVRNPILSQSGYANREGNRMALENIRQRLELAWPGRARVETEQREGEFCARLIFPYAGDELVHG</sequence>
<keyword evidence="4" id="KW-1185">Reference proteome</keyword>
<evidence type="ECO:0000259" key="2">
    <source>
        <dbReference type="Pfam" id="PF06580"/>
    </source>
</evidence>
<accession>A0ABS1WTM3</accession>
<reference evidence="3 4" key="1">
    <citation type="journal article" date="2021" name="Int. J. Syst. Evol. Microbiol.">
        <title>Steroidobacter gossypii sp. nov., isolated from soil of cotton cropping field.</title>
        <authorList>
            <person name="Huang R."/>
            <person name="Yang S."/>
            <person name="Zhen C."/>
            <person name="Liu W."/>
        </authorList>
    </citation>
    <scope>NUCLEOTIDE SEQUENCE [LARGE SCALE GENOMIC DNA]</scope>
    <source>
        <strain evidence="3 4">S1-65</strain>
    </source>
</reference>
<feature type="transmembrane region" description="Helical" evidence="1">
    <location>
        <begin position="140"/>
        <end position="159"/>
    </location>
</feature>
<dbReference type="Gene3D" id="3.30.565.10">
    <property type="entry name" value="Histidine kinase-like ATPase, C-terminal domain"/>
    <property type="match status" value="1"/>
</dbReference>
<keyword evidence="1" id="KW-0472">Membrane</keyword>
<dbReference type="InterPro" id="IPR036890">
    <property type="entry name" value="HATPase_C_sf"/>
</dbReference>
<keyword evidence="3" id="KW-0418">Kinase</keyword>
<evidence type="ECO:0000256" key="1">
    <source>
        <dbReference type="SAM" id="Phobius"/>
    </source>
</evidence>
<proteinExistence type="predicted"/>